<protein>
    <submittedName>
        <fullName evidence="2">Uncharacterized protein</fullName>
    </submittedName>
</protein>
<sequence>MKTFSKRTLTGKGAAGPACDTPAASVWKTLTRKQLAVARSQPAAVIRLPPAVFSAVSGQQRLLQSTLSSSPCPAAGTRRSAGANSSGPDPRSPGGFGGARSWFIQRSRLER</sequence>
<organism evidence="2 3">
    <name type="scientific">Oryzias melastigma</name>
    <name type="common">Marine medaka</name>
    <dbReference type="NCBI Taxonomy" id="30732"/>
    <lineage>
        <taxon>Eukaryota</taxon>
        <taxon>Metazoa</taxon>
        <taxon>Chordata</taxon>
        <taxon>Craniata</taxon>
        <taxon>Vertebrata</taxon>
        <taxon>Euteleostomi</taxon>
        <taxon>Actinopterygii</taxon>
        <taxon>Neopterygii</taxon>
        <taxon>Teleostei</taxon>
        <taxon>Neoteleostei</taxon>
        <taxon>Acanthomorphata</taxon>
        <taxon>Ovalentaria</taxon>
        <taxon>Atherinomorphae</taxon>
        <taxon>Beloniformes</taxon>
        <taxon>Adrianichthyidae</taxon>
        <taxon>Oryziinae</taxon>
        <taxon>Oryzias</taxon>
    </lineage>
</organism>
<feature type="region of interest" description="Disordered" evidence="1">
    <location>
        <begin position="66"/>
        <end position="111"/>
    </location>
</feature>
<comment type="caution">
    <text evidence="2">The sequence shown here is derived from an EMBL/GenBank/DDBJ whole genome shotgun (WGS) entry which is preliminary data.</text>
</comment>
<dbReference type="EMBL" id="WKFB01000483">
    <property type="protein sequence ID" value="KAF6721699.1"/>
    <property type="molecule type" value="Genomic_DNA"/>
</dbReference>
<evidence type="ECO:0000256" key="1">
    <source>
        <dbReference type="SAM" id="MobiDB-lite"/>
    </source>
</evidence>
<reference evidence="2" key="1">
    <citation type="journal article" name="BMC Genomics">
        <title>Long-read sequencing and de novo genome assembly of marine medaka (Oryzias melastigma).</title>
        <authorList>
            <person name="Liang P."/>
            <person name="Saqib H.S.A."/>
            <person name="Ni X."/>
            <person name="Shen Y."/>
        </authorList>
    </citation>
    <scope>NUCLEOTIDE SEQUENCE</scope>
    <source>
        <strain evidence="2">Bigg-433</strain>
    </source>
</reference>
<name>A0A834C2E4_ORYME</name>
<proteinExistence type="predicted"/>
<feature type="region of interest" description="Disordered" evidence="1">
    <location>
        <begin position="1"/>
        <end position="21"/>
    </location>
</feature>
<evidence type="ECO:0000313" key="2">
    <source>
        <dbReference type="EMBL" id="KAF6721699.1"/>
    </source>
</evidence>
<dbReference type="AlphaFoldDB" id="A0A834C2E4"/>
<dbReference type="Proteomes" id="UP000646548">
    <property type="component" value="Unassembled WGS sequence"/>
</dbReference>
<accession>A0A834C2E4</accession>
<gene>
    <name evidence="2" type="ORF">FQA47_009826</name>
</gene>
<evidence type="ECO:0000313" key="3">
    <source>
        <dbReference type="Proteomes" id="UP000646548"/>
    </source>
</evidence>